<dbReference type="PANTHER" id="PTHR13285:SF23">
    <property type="entry name" value="TEICHOIC ACID D-ALANYLTRANSFERASE"/>
    <property type="match status" value="1"/>
</dbReference>
<name>A0ABR7ICR9_9FIRM</name>
<keyword evidence="5 10" id="KW-0812">Transmembrane</keyword>
<keyword evidence="8 9" id="KW-0012">Acyltransferase</keyword>
<keyword evidence="12" id="KW-1185">Reference proteome</keyword>
<dbReference type="InterPro" id="IPR024194">
    <property type="entry name" value="Ac/AlaTfrase_AlgI/DltB"/>
</dbReference>
<feature type="transmembrane region" description="Helical" evidence="10">
    <location>
        <begin position="402"/>
        <end position="421"/>
    </location>
</feature>
<reference evidence="11 12" key="1">
    <citation type="submission" date="2020-08" db="EMBL/GenBank/DDBJ databases">
        <title>Genome public.</title>
        <authorList>
            <person name="Liu C."/>
            <person name="Sun Q."/>
        </authorList>
    </citation>
    <scope>NUCLEOTIDE SEQUENCE [LARGE SCALE GENOMIC DNA]</scope>
    <source>
        <strain evidence="11 12">BX0805</strain>
    </source>
</reference>
<evidence type="ECO:0000256" key="1">
    <source>
        <dbReference type="ARBA" id="ARBA00004651"/>
    </source>
</evidence>
<evidence type="ECO:0000256" key="9">
    <source>
        <dbReference type="PIRNR" id="PIRNR016636"/>
    </source>
</evidence>
<dbReference type="InterPro" id="IPR051085">
    <property type="entry name" value="MB_O-acyltransferase"/>
</dbReference>
<keyword evidence="6 10" id="KW-1133">Transmembrane helix</keyword>
<keyword evidence="3 9" id="KW-1003">Cell membrane</keyword>
<evidence type="ECO:0000256" key="2">
    <source>
        <dbReference type="ARBA" id="ARBA00010323"/>
    </source>
</evidence>
<dbReference type="Pfam" id="PF03062">
    <property type="entry name" value="MBOAT"/>
    <property type="match status" value="1"/>
</dbReference>
<dbReference type="InterPro" id="IPR004299">
    <property type="entry name" value="MBOAT_fam"/>
</dbReference>
<protein>
    <submittedName>
        <fullName evidence="11">MBOAT family protein</fullName>
    </submittedName>
</protein>
<sequence>MLFSSITFLFYFFPAVLFWYYLFRRSYPIKNGVLLIASLFFYAWGEPWFVLIMLASILGNYILALFVDKYREQKRKVKVILLLTVLLNIGLLFVFKYTDFVIRNLNMAMDTDIPLLNLKLPIGISFFTFQAMSYVIDVYRKDGRVQKNPFYVALYISFFPQLVAGPIVKYSTIDEQISHREETWDKFSVGVCRFLAGFGKKVLLANNFAIVADHIFNTYTNGGCPVALAWLGSFAYTFQILFDFSGYSDMAIGLGLMFGFKFEENFNYPYISQSIGEFWRRWHISLGNWFKEYVYFPLGGSKVGNMDKVIRNMLVVWLCTGIWHGAEWTFLLWGLLNFVCLVFERFTNFEERRIPGVIKWLYTMFIVNLGWTIFRSPDLIAAGKYIKSMFGVGTNLIWTDTVWMFLKEYGVFFAAGILFSMPVGKRYNKLIVEGKMRGATVAINAFYPILMMGVFLVGVTYLVKGSYNPFIYFNF</sequence>
<evidence type="ECO:0000256" key="6">
    <source>
        <dbReference type="ARBA" id="ARBA00022989"/>
    </source>
</evidence>
<feature type="transmembrane region" description="Helical" evidence="10">
    <location>
        <begin position="118"/>
        <end position="136"/>
    </location>
</feature>
<comment type="subcellular location">
    <subcellularLocation>
        <location evidence="1">Cell membrane</location>
        <topology evidence="1">Multi-pass membrane protein</topology>
    </subcellularLocation>
</comment>
<dbReference type="PANTHER" id="PTHR13285">
    <property type="entry name" value="ACYLTRANSFERASE"/>
    <property type="match status" value="1"/>
</dbReference>
<evidence type="ECO:0000256" key="7">
    <source>
        <dbReference type="ARBA" id="ARBA00023136"/>
    </source>
</evidence>
<feature type="transmembrane region" description="Helical" evidence="10">
    <location>
        <begin position="79"/>
        <end position="98"/>
    </location>
</feature>
<evidence type="ECO:0000256" key="5">
    <source>
        <dbReference type="ARBA" id="ARBA00022692"/>
    </source>
</evidence>
<feature type="transmembrane region" description="Helical" evidence="10">
    <location>
        <begin position="314"/>
        <end position="336"/>
    </location>
</feature>
<dbReference type="PIRSF" id="PIRSF016636">
    <property type="entry name" value="AlgI_DltB"/>
    <property type="match status" value="1"/>
</dbReference>
<feature type="transmembrane region" description="Helical" evidence="10">
    <location>
        <begin position="357"/>
        <end position="374"/>
    </location>
</feature>
<feature type="transmembrane region" description="Helical" evidence="10">
    <location>
        <begin position="441"/>
        <end position="463"/>
    </location>
</feature>
<evidence type="ECO:0000256" key="8">
    <source>
        <dbReference type="ARBA" id="ARBA00023315"/>
    </source>
</evidence>
<evidence type="ECO:0000256" key="3">
    <source>
        <dbReference type="ARBA" id="ARBA00022475"/>
    </source>
</evidence>
<evidence type="ECO:0000313" key="12">
    <source>
        <dbReference type="Proteomes" id="UP000621540"/>
    </source>
</evidence>
<feature type="transmembrane region" description="Helical" evidence="10">
    <location>
        <begin position="50"/>
        <end position="67"/>
    </location>
</feature>
<dbReference type="InterPro" id="IPR028362">
    <property type="entry name" value="AlgI"/>
</dbReference>
<dbReference type="RefSeq" id="WP_186982601.1">
    <property type="nucleotide sequence ID" value="NZ_JACOQH010000010.1"/>
</dbReference>
<evidence type="ECO:0000256" key="4">
    <source>
        <dbReference type="ARBA" id="ARBA00022679"/>
    </source>
</evidence>
<dbReference type="Proteomes" id="UP000621540">
    <property type="component" value="Unassembled WGS sequence"/>
</dbReference>
<keyword evidence="4 9" id="KW-0808">Transferase</keyword>
<evidence type="ECO:0000313" key="11">
    <source>
        <dbReference type="EMBL" id="MBC5754726.1"/>
    </source>
</evidence>
<comment type="caution">
    <text evidence="11">The sequence shown here is derived from an EMBL/GenBank/DDBJ whole genome shotgun (WGS) entry which is preliminary data.</text>
</comment>
<comment type="similarity">
    <text evidence="2 9">Belongs to the membrane-bound acyltransferase family.</text>
</comment>
<feature type="transmembrane region" description="Helical" evidence="10">
    <location>
        <begin position="6"/>
        <end position="23"/>
    </location>
</feature>
<dbReference type="EMBL" id="JACOQH010000010">
    <property type="protein sequence ID" value="MBC5754726.1"/>
    <property type="molecule type" value="Genomic_DNA"/>
</dbReference>
<gene>
    <name evidence="11" type="ORF">H8Z76_12035</name>
</gene>
<dbReference type="PIRSF" id="PIRSF500217">
    <property type="entry name" value="AlgI"/>
    <property type="match status" value="1"/>
</dbReference>
<proteinExistence type="inferred from homology"/>
<accession>A0ABR7ICR9</accession>
<keyword evidence="7 9" id="KW-0472">Membrane</keyword>
<evidence type="ECO:0000256" key="10">
    <source>
        <dbReference type="SAM" id="Phobius"/>
    </source>
</evidence>
<organism evidence="11 12">
    <name type="scientific">Roseburia yibonii</name>
    <dbReference type="NCBI Taxonomy" id="2763063"/>
    <lineage>
        <taxon>Bacteria</taxon>
        <taxon>Bacillati</taxon>
        <taxon>Bacillota</taxon>
        <taxon>Clostridia</taxon>
        <taxon>Lachnospirales</taxon>
        <taxon>Lachnospiraceae</taxon>
        <taxon>Roseburia</taxon>
    </lineage>
</organism>